<dbReference type="EMBL" id="UYSG01000129">
    <property type="protein sequence ID" value="VDL18317.1"/>
    <property type="molecule type" value="Genomic_DNA"/>
</dbReference>
<dbReference type="PROSITE" id="PS00455">
    <property type="entry name" value="AMP_BINDING"/>
    <property type="match status" value="1"/>
</dbReference>
<evidence type="ECO:0000313" key="8">
    <source>
        <dbReference type="Proteomes" id="UP000274504"/>
    </source>
</evidence>
<keyword evidence="3" id="KW-0276">Fatty acid metabolism</keyword>
<dbReference type="EC" id="6.2.1.3" evidence="5"/>
<gene>
    <name evidence="7" type="ORF">HDID_LOCUS856</name>
</gene>
<reference evidence="7 8" key="2">
    <citation type="submission" date="2018-11" db="EMBL/GenBank/DDBJ databases">
        <authorList>
            <consortium name="Pathogen Informatics"/>
        </authorList>
    </citation>
    <scope>NUCLEOTIDE SEQUENCE [LARGE SCALE GENOMIC DNA]</scope>
</reference>
<keyword evidence="2" id="KW-0547">Nucleotide-binding</keyword>
<dbReference type="PANTHER" id="PTHR43272:SF33">
    <property type="entry name" value="AMP-BINDING DOMAIN-CONTAINING PROTEIN-RELATED"/>
    <property type="match status" value="1"/>
</dbReference>
<accession>A0A158QC24</accession>
<feature type="domain" description="AMP-dependent synthetase/ligase" evidence="6">
    <location>
        <begin position="73"/>
        <end position="142"/>
    </location>
</feature>
<evidence type="ECO:0000256" key="5">
    <source>
        <dbReference type="ARBA" id="ARBA00026121"/>
    </source>
</evidence>
<evidence type="ECO:0000256" key="3">
    <source>
        <dbReference type="ARBA" id="ARBA00022832"/>
    </source>
</evidence>
<feature type="domain" description="AMP-dependent synthetase/ligase" evidence="6">
    <location>
        <begin position="675"/>
        <end position="843"/>
    </location>
</feature>
<dbReference type="GO" id="GO:0005783">
    <property type="term" value="C:endoplasmic reticulum"/>
    <property type="evidence" value="ECO:0007669"/>
    <property type="project" value="TreeGrafter"/>
</dbReference>
<dbReference type="PANTHER" id="PTHR43272">
    <property type="entry name" value="LONG-CHAIN-FATTY-ACID--COA LIGASE"/>
    <property type="match status" value="1"/>
</dbReference>
<dbReference type="Gene3D" id="3.40.50.12780">
    <property type="entry name" value="N-terminal domain of ligase-like"/>
    <property type="match status" value="3"/>
</dbReference>
<dbReference type="Pfam" id="PF00501">
    <property type="entry name" value="AMP-binding"/>
    <property type="match status" value="3"/>
</dbReference>
<reference evidence="9" key="1">
    <citation type="submission" date="2016-04" db="UniProtKB">
        <authorList>
            <consortium name="WormBaseParasite"/>
        </authorList>
    </citation>
    <scope>IDENTIFICATION</scope>
</reference>
<dbReference type="STRING" id="6216.A0A158QC24"/>
<dbReference type="GO" id="GO:0005524">
    <property type="term" value="F:ATP binding"/>
    <property type="evidence" value="ECO:0007669"/>
    <property type="project" value="UniProtKB-KW"/>
</dbReference>
<evidence type="ECO:0000313" key="9">
    <source>
        <dbReference type="WBParaSite" id="HDID_0000085501-mRNA-1"/>
    </source>
</evidence>
<keyword evidence="1" id="KW-0436">Ligase</keyword>
<sequence>MVFGFGSAPLQYPTIISNNGYLFNSSEGVRRSVIAKNGDLPVTINVNIKTVHDLLLNAVRISGCSYFCSTYFVYEQVSALGSGLINICGLNKNGLEKFIGICGKNCVEWVVTEFACATYGFVAVPLYDTLSRKAMKYICDHCTPKGVIITNKMLVSAVSGALLHGNRSVFIETDVYLSYLPLAHIYEQFNLMLALGARGKVGFYSGDITKFQEEMFTLRPTVLFAVPRVLARIQQVVYKKVAESELKTKLVKMAIRHKLRTVSYQKYNHHSIWDKLVFNEIRKTFGGRIRVVNVGGAPISDELLQFTRAVFGCPVLEGYGATETCGAITCSLFGDLEGNHVGPPLPGCEIKLADIPEMNLNAVTNKIGEVCVRGAVTTPGYYKQSELTANLIDKDGWLHMGDIGEWTDENQLRIVDRLAHIFKLSQGKYVAPEKVEQVYSKSPLVNQVFVDGSPSKSYPIALVVPNGESLCKALNQLDHKPEMIRMFSRYSNKPKNDTNATQLFNLNGKMVSMRELCNCPDAEGIILREFKKLGKNNGLKDFEQVRAIKLIPKAFSLENRLLTPTLKCARYAIQRSLDSSYLGYIYTFYFLVGYRAFLGSYLQPPEPYTYLISKDDGVRRSLFAKDSQLPEVLDERLTTVHDLLLEAVRVAGQKPFLGSHSKPPEPYSWLTFKGWVVTEFACATYGLVCVPLYDTLGEEALKHICNHSELTTCVCVSPELAEKLLDLKSDHLKHIILIQSNEPSLKNLRDKADGHVQIHDFSDILIKGKEDQRTPDPSAAEDWMFLCYTSGTTGTPKGVIITNKMLIATVTGTMMNTNLTLFTQTDVYLSFLPLAHIFEQFNVVSVM</sequence>
<dbReference type="Proteomes" id="UP000274504">
    <property type="component" value="Unassembled WGS sequence"/>
</dbReference>
<evidence type="ECO:0000256" key="2">
    <source>
        <dbReference type="ARBA" id="ARBA00022741"/>
    </source>
</evidence>
<evidence type="ECO:0000256" key="1">
    <source>
        <dbReference type="ARBA" id="ARBA00022598"/>
    </source>
</evidence>
<evidence type="ECO:0000256" key="4">
    <source>
        <dbReference type="ARBA" id="ARBA00022840"/>
    </source>
</evidence>
<dbReference type="AlphaFoldDB" id="A0A158QC24"/>
<dbReference type="WBParaSite" id="HDID_0000085501-mRNA-1">
    <property type="protein sequence ID" value="HDID_0000085501-mRNA-1"/>
    <property type="gene ID" value="HDID_0000085501"/>
</dbReference>
<proteinExistence type="predicted"/>
<dbReference type="OrthoDB" id="1700726at2759"/>
<evidence type="ECO:0000313" key="7">
    <source>
        <dbReference type="EMBL" id="VDL18317.1"/>
    </source>
</evidence>
<dbReference type="InterPro" id="IPR020845">
    <property type="entry name" value="AMP-binding_CS"/>
</dbReference>
<dbReference type="InterPro" id="IPR042099">
    <property type="entry name" value="ANL_N_sf"/>
</dbReference>
<keyword evidence="4" id="KW-0067">ATP-binding</keyword>
<dbReference type="GO" id="GO:0016020">
    <property type="term" value="C:membrane"/>
    <property type="evidence" value="ECO:0007669"/>
    <property type="project" value="TreeGrafter"/>
</dbReference>
<keyword evidence="3" id="KW-0443">Lipid metabolism</keyword>
<organism evidence="9">
    <name type="scientific">Hymenolepis diminuta</name>
    <name type="common">Rat tapeworm</name>
    <dbReference type="NCBI Taxonomy" id="6216"/>
    <lineage>
        <taxon>Eukaryota</taxon>
        <taxon>Metazoa</taxon>
        <taxon>Spiralia</taxon>
        <taxon>Lophotrochozoa</taxon>
        <taxon>Platyhelminthes</taxon>
        <taxon>Cestoda</taxon>
        <taxon>Eucestoda</taxon>
        <taxon>Cyclophyllidea</taxon>
        <taxon>Hymenolepididae</taxon>
        <taxon>Hymenolepis</taxon>
    </lineage>
</organism>
<feature type="domain" description="AMP-dependent synthetase/ligase" evidence="6">
    <location>
        <begin position="143"/>
        <end position="382"/>
    </location>
</feature>
<evidence type="ECO:0000259" key="6">
    <source>
        <dbReference type="Pfam" id="PF00501"/>
    </source>
</evidence>
<dbReference type="GO" id="GO:0004467">
    <property type="term" value="F:long-chain fatty acid-CoA ligase activity"/>
    <property type="evidence" value="ECO:0007669"/>
    <property type="project" value="UniProtKB-EC"/>
</dbReference>
<dbReference type="InterPro" id="IPR000873">
    <property type="entry name" value="AMP-dep_synth/lig_dom"/>
</dbReference>
<name>A0A158QC24_HYMDI</name>
<protein>
    <recommendedName>
        <fullName evidence="5">long-chain-fatty-acid--CoA ligase</fullName>
        <ecNumber evidence="5">6.2.1.3</ecNumber>
    </recommendedName>
</protein>
<dbReference type="SUPFAM" id="SSF56801">
    <property type="entry name" value="Acetyl-CoA synthetase-like"/>
    <property type="match status" value="2"/>
</dbReference>